<protein>
    <submittedName>
        <fullName evidence="1">Uncharacterized protein</fullName>
    </submittedName>
</protein>
<organism evidence="1 2">
    <name type="scientific">Sphenostylis stenocarpa</name>
    <dbReference type="NCBI Taxonomy" id="92480"/>
    <lineage>
        <taxon>Eukaryota</taxon>
        <taxon>Viridiplantae</taxon>
        <taxon>Streptophyta</taxon>
        <taxon>Embryophyta</taxon>
        <taxon>Tracheophyta</taxon>
        <taxon>Spermatophyta</taxon>
        <taxon>Magnoliopsida</taxon>
        <taxon>eudicotyledons</taxon>
        <taxon>Gunneridae</taxon>
        <taxon>Pentapetalae</taxon>
        <taxon>rosids</taxon>
        <taxon>fabids</taxon>
        <taxon>Fabales</taxon>
        <taxon>Fabaceae</taxon>
        <taxon>Papilionoideae</taxon>
        <taxon>50 kb inversion clade</taxon>
        <taxon>NPAAA clade</taxon>
        <taxon>indigoferoid/millettioid clade</taxon>
        <taxon>Phaseoleae</taxon>
        <taxon>Sphenostylis</taxon>
    </lineage>
</organism>
<sequence length="61" mass="6779">MERGITFTLNAPIRTDAEETERNCVESEAHIGYLQIHSHSQAQYSHLFASNAHTTPTPVVA</sequence>
<dbReference type="Gramene" id="rna-AYBTSS11_LOCUS160">
    <property type="protein sequence ID" value="CAJ1783632.1"/>
    <property type="gene ID" value="gene-AYBTSS11_LOCUS160"/>
</dbReference>
<keyword evidence="2" id="KW-1185">Reference proteome</keyword>
<proteinExistence type="predicted"/>
<evidence type="ECO:0000313" key="2">
    <source>
        <dbReference type="Proteomes" id="UP001189624"/>
    </source>
</evidence>
<reference evidence="1" key="1">
    <citation type="submission" date="2023-10" db="EMBL/GenBank/DDBJ databases">
        <authorList>
            <person name="Domelevo Entfellner J.-B."/>
        </authorList>
    </citation>
    <scope>NUCLEOTIDE SEQUENCE</scope>
</reference>
<gene>
    <name evidence="1" type="ORF">AYBTSS11_LOCUS160</name>
</gene>
<dbReference type="Proteomes" id="UP001189624">
    <property type="component" value="Chromosome 1"/>
</dbReference>
<name>A0AA86RSC5_9FABA</name>
<dbReference type="EMBL" id="OY731398">
    <property type="protein sequence ID" value="CAJ1783632.1"/>
    <property type="molecule type" value="Genomic_DNA"/>
</dbReference>
<dbReference type="AlphaFoldDB" id="A0AA86RSC5"/>
<accession>A0AA86RSC5</accession>
<evidence type="ECO:0000313" key="1">
    <source>
        <dbReference type="EMBL" id="CAJ1783632.1"/>
    </source>
</evidence>